<protein>
    <submittedName>
        <fullName evidence="2">Uncharacterized protein</fullName>
    </submittedName>
</protein>
<dbReference type="Proteomes" id="UP000593577">
    <property type="component" value="Unassembled WGS sequence"/>
</dbReference>
<evidence type="ECO:0000256" key="1">
    <source>
        <dbReference type="SAM" id="Phobius"/>
    </source>
</evidence>
<dbReference type="AlphaFoldDB" id="A0A7J8XCB6"/>
<keyword evidence="1" id="KW-1133">Transmembrane helix</keyword>
<organism evidence="2 3">
    <name type="scientific">Gossypium aridum</name>
    <name type="common">American cotton</name>
    <name type="synonym">Erioxylum aridum</name>
    <dbReference type="NCBI Taxonomy" id="34290"/>
    <lineage>
        <taxon>Eukaryota</taxon>
        <taxon>Viridiplantae</taxon>
        <taxon>Streptophyta</taxon>
        <taxon>Embryophyta</taxon>
        <taxon>Tracheophyta</taxon>
        <taxon>Spermatophyta</taxon>
        <taxon>Magnoliopsida</taxon>
        <taxon>eudicotyledons</taxon>
        <taxon>Gunneridae</taxon>
        <taxon>Pentapetalae</taxon>
        <taxon>rosids</taxon>
        <taxon>malvids</taxon>
        <taxon>Malvales</taxon>
        <taxon>Malvaceae</taxon>
        <taxon>Malvoideae</taxon>
        <taxon>Gossypium</taxon>
    </lineage>
</organism>
<evidence type="ECO:0000313" key="2">
    <source>
        <dbReference type="EMBL" id="MBA0684792.1"/>
    </source>
</evidence>
<comment type="caution">
    <text evidence="2">The sequence shown here is derived from an EMBL/GenBank/DDBJ whole genome shotgun (WGS) entry which is preliminary data.</text>
</comment>
<dbReference type="EMBL" id="JABFAA010000006">
    <property type="protein sequence ID" value="MBA0684792.1"/>
    <property type="molecule type" value="Genomic_DNA"/>
</dbReference>
<proteinExistence type="predicted"/>
<feature type="transmembrane region" description="Helical" evidence="1">
    <location>
        <begin position="20"/>
        <end position="36"/>
    </location>
</feature>
<name>A0A7J8XCB6_GOSAI</name>
<gene>
    <name evidence="2" type="ORF">Goari_026355</name>
</gene>
<keyword evidence="1" id="KW-0812">Transmembrane</keyword>
<sequence length="59" mass="7085">MDPKNVDCCEERSKSLRARYIYAIIFFIINLTAWFIRDYGHSVFPPTYCESSFPFLWIL</sequence>
<reference evidence="2 3" key="1">
    <citation type="journal article" date="2019" name="Genome Biol. Evol.">
        <title>Insights into the evolution of the New World diploid cottons (Gossypium, subgenus Houzingenia) based on genome sequencing.</title>
        <authorList>
            <person name="Grover C.E."/>
            <person name="Arick M.A. 2nd"/>
            <person name="Thrash A."/>
            <person name="Conover J.L."/>
            <person name="Sanders W.S."/>
            <person name="Peterson D.G."/>
            <person name="Frelichowski J.E."/>
            <person name="Scheffler J.A."/>
            <person name="Scheffler B.E."/>
            <person name="Wendel J.F."/>
        </authorList>
    </citation>
    <scope>NUCLEOTIDE SEQUENCE [LARGE SCALE GENOMIC DNA]</scope>
    <source>
        <strain evidence="2">185</strain>
        <tissue evidence="2">Leaf</tissue>
    </source>
</reference>
<keyword evidence="3" id="KW-1185">Reference proteome</keyword>
<evidence type="ECO:0000313" key="3">
    <source>
        <dbReference type="Proteomes" id="UP000593577"/>
    </source>
</evidence>
<keyword evidence="1" id="KW-0472">Membrane</keyword>
<accession>A0A7J8XCB6</accession>